<dbReference type="AlphaFoldDB" id="A0A7X2NUS3"/>
<keyword evidence="2" id="KW-1185">Reference proteome</keyword>
<proteinExistence type="predicted"/>
<dbReference type="SUPFAM" id="SSF116965">
    <property type="entry name" value="Hypothetical protein MPN330"/>
    <property type="match status" value="1"/>
</dbReference>
<accession>A0A7X2NUS3</accession>
<reference evidence="1 2" key="1">
    <citation type="submission" date="2019-08" db="EMBL/GenBank/DDBJ databases">
        <title>In-depth cultivation of the pig gut microbiome towards novel bacterial diversity and tailored functional studies.</title>
        <authorList>
            <person name="Wylensek D."/>
            <person name="Hitch T.C.A."/>
            <person name="Clavel T."/>
        </authorList>
    </citation>
    <scope>NUCLEOTIDE SEQUENCE [LARGE SCALE GENOMIC DNA]</scope>
    <source>
        <strain evidence="1 2">Oil+RF-744-GAM-WT-6</strain>
    </source>
</reference>
<dbReference type="EMBL" id="VUMN01000043">
    <property type="protein sequence ID" value="MSS59686.1"/>
    <property type="molecule type" value="Genomic_DNA"/>
</dbReference>
<sequence>MGYYEEIITEIRNAIEEHRYEDAKFLLKRELSMPYIPEDAEAQFHALQKDLRYACEDSQGPEEEPLEVLLSMLKGKPEAQLAAASRLHDRNLRTCTEEIREYLSHEPYPEAAALLIEALAEQEIGDEFVYTKDGVEYTFWPDAVTPVTRSPGFLEALALLKQWVSRNPSLLETAKSVLVHDAYMNLPLSYEKEEAGGAAYEAACQAADLLGDTADKAELEKVYDSYQIRKKTCA</sequence>
<evidence type="ECO:0000313" key="1">
    <source>
        <dbReference type="EMBL" id="MSS59686.1"/>
    </source>
</evidence>
<comment type="caution">
    <text evidence="1">The sequence shown here is derived from an EMBL/GenBank/DDBJ whole genome shotgun (WGS) entry which is preliminary data.</text>
</comment>
<name>A0A7X2NUS3_9FIRM</name>
<organism evidence="1 2">
    <name type="scientific">Stecheria intestinalis</name>
    <dbReference type="NCBI Taxonomy" id="2606630"/>
    <lineage>
        <taxon>Bacteria</taxon>
        <taxon>Bacillati</taxon>
        <taxon>Bacillota</taxon>
        <taxon>Erysipelotrichia</taxon>
        <taxon>Erysipelotrichales</taxon>
        <taxon>Erysipelotrichaceae</taxon>
        <taxon>Stecheria</taxon>
    </lineage>
</organism>
<dbReference type="RefSeq" id="WP_154505913.1">
    <property type="nucleotide sequence ID" value="NZ_VUMN01000043.1"/>
</dbReference>
<evidence type="ECO:0000313" key="2">
    <source>
        <dbReference type="Proteomes" id="UP000461880"/>
    </source>
</evidence>
<gene>
    <name evidence="1" type="ORF">FYJ51_12355</name>
</gene>
<protein>
    <submittedName>
        <fullName evidence="1">DUF3196 domain-containing protein</fullName>
    </submittedName>
</protein>
<dbReference type="Proteomes" id="UP000461880">
    <property type="component" value="Unassembled WGS sequence"/>
</dbReference>